<organism evidence="2 3">
    <name type="scientific">Dendrothele bispora (strain CBS 962.96)</name>
    <dbReference type="NCBI Taxonomy" id="1314807"/>
    <lineage>
        <taxon>Eukaryota</taxon>
        <taxon>Fungi</taxon>
        <taxon>Dikarya</taxon>
        <taxon>Basidiomycota</taxon>
        <taxon>Agaricomycotina</taxon>
        <taxon>Agaricomycetes</taxon>
        <taxon>Agaricomycetidae</taxon>
        <taxon>Agaricales</taxon>
        <taxon>Agaricales incertae sedis</taxon>
        <taxon>Dendrothele</taxon>
    </lineage>
</organism>
<dbReference type="EMBL" id="ML179041">
    <property type="protein sequence ID" value="THV06694.1"/>
    <property type="molecule type" value="Genomic_DNA"/>
</dbReference>
<accession>A0A4S8MW62</accession>
<evidence type="ECO:0000256" key="1">
    <source>
        <dbReference type="SAM" id="MobiDB-lite"/>
    </source>
</evidence>
<dbReference type="AlphaFoldDB" id="A0A4S8MW62"/>
<proteinExistence type="predicted"/>
<protein>
    <submittedName>
        <fullName evidence="2">Uncharacterized protein</fullName>
    </submittedName>
</protein>
<name>A0A4S8MW62_DENBC</name>
<reference evidence="2 3" key="1">
    <citation type="journal article" date="2019" name="Nat. Ecol. Evol.">
        <title>Megaphylogeny resolves global patterns of mushroom evolution.</title>
        <authorList>
            <person name="Varga T."/>
            <person name="Krizsan K."/>
            <person name="Foldi C."/>
            <person name="Dima B."/>
            <person name="Sanchez-Garcia M."/>
            <person name="Sanchez-Ramirez S."/>
            <person name="Szollosi G.J."/>
            <person name="Szarkandi J.G."/>
            <person name="Papp V."/>
            <person name="Albert L."/>
            <person name="Andreopoulos W."/>
            <person name="Angelini C."/>
            <person name="Antonin V."/>
            <person name="Barry K.W."/>
            <person name="Bougher N.L."/>
            <person name="Buchanan P."/>
            <person name="Buyck B."/>
            <person name="Bense V."/>
            <person name="Catcheside P."/>
            <person name="Chovatia M."/>
            <person name="Cooper J."/>
            <person name="Damon W."/>
            <person name="Desjardin D."/>
            <person name="Finy P."/>
            <person name="Geml J."/>
            <person name="Haridas S."/>
            <person name="Hughes K."/>
            <person name="Justo A."/>
            <person name="Karasinski D."/>
            <person name="Kautmanova I."/>
            <person name="Kiss B."/>
            <person name="Kocsube S."/>
            <person name="Kotiranta H."/>
            <person name="LaButti K.M."/>
            <person name="Lechner B.E."/>
            <person name="Liimatainen K."/>
            <person name="Lipzen A."/>
            <person name="Lukacs Z."/>
            <person name="Mihaltcheva S."/>
            <person name="Morgado L.N."/>
            <person name="Niskanen T."/>
            <person name="Noordeloos M.E."/>
            <person name="Ohm R.A."/>
            <person name="Ortiz-Santana B."/>
            <person name="Ovrebo C."/>
            <person name="Racz N."/>
            <person name="Riley R."/>
            <person name="Savchenko A."/>
            <person name="Shiryaev A."/>
            <person name="Soop K."/>
            <person name="Spirin V."/>
            <person name="Szebenyi C."/>
            <person name="Tomsovsky M."/>
            <person name="Tulloss R.E."/>
            <person name="Uehling J."/>
            <person name="Grigoriev I.V."/>
            <person name="Vagvolgyi C."/>
            <person name="Papp T."/>
            <person name="Martin F.M."/>
            <person name="Miettinen O."/>
            <person name="Hibbett D.S."/>
            <person name="Nagy L.G."/>
        </authorList>
    </citation>
    <scope>NUCLEOTIDE SEQUENCE [LARGE SCALE GENOMIC DNA]</scope>
    <source>
        <strain evidence="2 3">CBS 962.96</strain>
    </source>
</reference>
<feature type="region of interest" description="Disordered" evidence="1">
    <location>
        <begin position="162"/>
        <end position="237"/>
    </location>
</feature>
<dbReference type="OrthoDB" id="3164380at2759"/>
<gene>
    <name evidence="2" type="ORF">K435DRAFT_710877</name>
</gene>
<feature type="compositionally biased region" description="Polar residues" evidence="1">
    <location>
        <begin position="162"/>
        <end position="172"/>
    </location>
</feature>
<dbReference type="Proteomes" id="UP000297245">
    <property type="component" value="Unassembled WGS sequence"/>
</dbReference>
<evidence type="ECO:0000313" key="3">
    <source>
        <dbReference type="Proteomes" id="UP000297245"/>
    </source>
</evidence>
<feature type="compositionally biased region" description="Basic and acidic residues" evidence="1">
    <location>
        <begin position="173"/>
        <end position="198"/>
    </location>
</feature>
<evidence type="ECO:0000313" key="2">
    <source>
        <dbReference type="EMBL" id="THV06694.1"/>
    </source>
</evidence>
<keyword evidence="3" id="KW-1185">Reference proteome</keyword>
<sequence>MSSPFAQFGCLDELIQVVYQNFDRFVLISSVADDEWTLRVGLSGTQGRWWRGSWKDNDVYEAIGSKASPKLQEIFAQKLADCIIQKNVSISNWSPEPETQIKLTLSPPGKEPAHVPLTEISAAEAASFSTQVFLDIALRAQTRGNQLYGSEMSVPTAIGNAASTSNEASRNSKAPERENMVKQKEETIKPTGKRKESEPPVPVEQLQPKTRAKGASLANPNKKARKYQAQEFESDED</sequence>